<dbReference type="Proteomes" id="UP000576969">
    <property type="component" value="Unassembled WGS sequence"/>
</dbReference>
<comment type="caution">
    <text evidence="2">The sequence shown here is derived from an EMBL/GenBank/DDBJ whole genome shotgun (WGS) entry which is preliminary data.</text>
</comment>
<dbReference type="RefSeq" id="WP_179489687.1">
    <property type="nucleotide sequence ID" value="NZ_JACCBV010000001.1"/>
</dbReference>
<sequence length="137" mass="14312">MRTHTRAMLILAVATSLAGMLTACAQPIYIASDEGYPAGHEPSDPLDESFKALWDKDGNLLVVTLGSSSCPNEPKSIELESPTSIVVQIERAGGPLCTADIAVKTYTIPVPKGLAPGEEITVDLGTGTPQTLPPVRG</sequence>
<evidence type="ECO:0000313" key="2">
    <source>
        <dbReference type="EMBL" id="NYE20010.1"/>
    </source>
</evidence>
<accession>A0A7Y9GNY3</accession>
<evidence type="ECO:0008006" key="4">
    <source>
        <dbReference type="Google" id="ProtNLM"/>
    </source>
</evidence>
<dbReference type="PROSITE" id="PS51257">
    <property type="entry name" value="PROKAR_LIPOPROTEIN"/>
    <property type="match status" value="1"/>
</dbReference>
<name>A0A7Y9GNY3_9MICO</name>
<evidence type="ECO:0000256" key="1">
    <source>
        <dbReference type="SAM" id="SignalP"/>
    </source>
</evidence>
<protein>
    <recommendedName>
        <fullName evidence="4">Lipoprotein</fullName>
    </recommendedName>
</protein>
<reference evidence="2 3" key="1">
    <citation type="submission" date="2020-07" db="EMBL/GenBank/DDBJ databases">
        <title>Sequencing the genomes of 1000 actinobacteria strains.</title>
        <authorList>
            <person name="Klenk H.-P."/>
        </authorList>
    </citation>
    <scope>NUCLEOTIDE SEQUENCE [LARGE SCALE GENOMIC DNA]</scope>
    <source>
        <strain evidence="2 3">DSM 24662</strain>
    </source>
</reference>
<keyword evidence="1" id="KW-0732">Signal</keyword>
<dbReference type="EMBL" id="JACCBV010000001">
    <property type="protein sequence ID" value="NYE20010.1"/>
    <property type="molecule type" value="Genomic_DNA"/>
</dbReference>
<gene>
    <name evidence="2" type="ORF">BJ991_002038</name>
</gene>
<dbReference type="AlphaFoldDB" id="A0A7Y9GNY3"/>
<feature type="signal peptide" evidence="1">
    <location>
        <begin position="1"/>
        <end position="25"/>
    </location>
</feature>
<evidence type="ECO:0000313" key="3">
    <source>
        <dbReference type="Proteomes" id="UP000576969"/>
    </source>
</evidence>
<feature type="chain" id="PRO_5030755564" description="Lipoprotein" evidence="1">
    <location>
        <begin position="26"/>
        <end position="137"/>
    </location>
</feature>
<proteinExistence type="predicted"/>
<keyword evidence="3" id="KW-1185">Reference proteome</keyword>
<organism evidence="2 3">
    <name type="scientific">Microbacterium immunditiarum</name>
    <dbReference type="NCBI Taxonomy" id="337480"/>
    <lineage>
        <taxon>Bacteria</taxon>
        <taxon>Bacillati</taxon>
        <taxon>Actinomycetota</taxon>
        <taxon>Actinomycetes</taxon>
        <taxon>Micrococcales</taxon>
        <taxon>Microbacteriaceae</taxon>
        <taxon>Microbacterium</taxon>
    </lineage>
</organism>